<evidence type="ECO:0000259" key="6">
    <source>
        <dbReference type="PROSITE" id="PS50850"/>
    </source>
</evidence>
<evidence type="ECO:0000256" key="3">
    <source>
        <dbReference type="ARBA" id="ARBA00023136"/>
    </source>
</evidence>
<evidence type="ECO:0000313" key="7">
    <source>
        <dbReference type="EMBL" id="MFD1343298.1"/>
    </source>
</evidence>
<feature type="transmembrane region" description="Helical" evidence="5">
    <location>
        <begin position="131"/>
        <end position="152"/>
    </location>
</feature>
<accession>A0ABW3ZK40</accession>
<evidence type="ECO:0000256" key="5">
    <source>
        <dbReference type="SAM" id="Phobius"/>
    </source>
</evidence>
<keyword evidence="3 5" id="KW-0472">Membrane</keyword>
<feature type="transmembrane region" description="Helical" evidence="5">
    <location>
        <begin position="158"/>
        <end position="181"/>
    </location>
</feature>
<dbReference type="CDD" id="cd17477">
    <property type="entry name" value="MFS_YcaD_like"/>
    <property type="match status" value="1"/>
</dbReference>
<dbReference type="PANTHER" id="PTHR23521">
    <property type="entry name" value="TRANSPORTER MFS SUPERFAMILY"/>
    <property type="match status" value="1"/>
</dbReference>
<dbReference type="InterPro" id="IPR047200">
    <property type="entry name" value="MFS_YcaD-like"/>
</dbReference>
<dbReference type="InterPro" id="IPR011701">
    <property type="entry name" value="MFS"/>
</dbReference>
<feature type="region of interest" description="Disordered" evidence="4">
    <location>
        <begin position="404"/>
        <end position="438"/>
    </location>
</feature>
<feature type="domain" description="Major facilitator superfamily (MFS) profile" evidence="6">
    <location>
        <begin position="199"/>
        <end position="438"/>
    </location>
</feature>
<feature type="transmembrane region" description="Helical" evidence="5">
    <location>
        <begin position="73"/>
        <end position="97"/>
    </location>
</feature>
<dbReference type="InterPro" id="IPR036259">
    <property type="entry name" value="MFS_trans_sf"/>
</dbReference>
<sequence length="438" mass="45246">MWKQLLPISALLFGSALLLFAGGIHSIILPVRGSAEGFSASALGLLGTGWALGYVAGCLIVPRLVGAVGHIRIFGVMCAFAAVSLLLQAIVVAPWVWVPVRGLSGFCFAGAAMIVESWLNDRAQPETRGKIFGIYTTVNLAAVTAGQMSISLGDASGFTFFAIGAMVYCLALVPTALSTSASPAPLTSVRLDPGALWRNSPVAVAAVFLVGISNASFGTLAAVYADRIGLALTAIALFASIPVLSGALAQVPIGFASDRLDRRKVLVATAAIALSADIAFVTLAPEGRMLNLALVAVFGAAIYAMYPIIVAHANDHAPTGTSIQVSGGLLMVFGIGSIIGPLLAGLLMSRVGPQGLFMTTISAHILMIGFTLWRIARREAVPKAEKAAFQMALPARVATPETAALAVGATEDRPLGEELPGTVPHQRPQSDSGETRAH</sequence>
<dbReference type="PANTHER" id="PTHR23521:SF3">
    <property type="entry name" value="MFS TRANSPORTER"/>
    <property type="match status" value="1"/>
</dbReference>
<feature type="transmembrane region" description="Helical" evidence="5">
    <location>
        <begin position="230"/>
        <end position="253"/>
    </location>
</feature>
<keyword evidence="2 5" id="KW-1133">Transmembrane helix</keyword>
<evidence type="ECO:0000256" key="4">
    <source>
        <dbReference type="SAM" id="MobiDB-lite"/>
    </source>
</evidence>
<proteinExistence type="predicted"/>
<dbReference type="Gene3D" id="1.20.1250.20">
    <property type="entry name" value="MFS general substrate transporter like domains"/>
    <property type="match status" value="2"/>
</dbReference>
<dbReference type="EMBL" id="JBHTMU010000022">
    <property type="protein sequence ID" value="MFD1343298.1"/>
    <property type="molecule type" value="Genomic_DNA"/>
</dbReference>
<feature type="transmembrane region" description="Helical" evidence="5">
    <location>
        <begin position="290"/>
        <end position="311"/>
    </location>
</feature>
<feature type="transmembrane region" description="Helical" evidence="5">
    <location>
        <begin position="42"/>
        <end position="61"/>
    </location>
</feature>
<protein>
    <submittedName>
        <fullName evidence="7">MFS transporter</fullName>
    </submittedName>
</protein>
<organism evidence="7 8">
    <name type="scientific">Litorisediminicola beolgyonensis</name>
    <dbReference type="NCBI Taxonomy" id="1173614"/>
    <lineage>
        <taxon>Bacteria</taxon>
        <taxon>Pseudomonadati</taxon>
        <taxon>Pseudomonadota</taxon>
        <taxon>Alphaproteobacteria</taxon>
        <taxon>Rhodobacterales</taxon>
        <taxon>Paracoccaceae</taxon>
        <taxon>Litorisediminicola</taxon>
    </lineage>
</organism>
<dbReference type="PROSITE" id="PS50850">
    <property type="entry name" value="MFS"/>
    <property type="match status" value="1"/>
</dbReference>
<feature type="transmembrane region" description="Helical" evidence="5">
    <location>
        <begin position="202"/>
        <end position="224"/>
    </location>
</feature>
<feature type="transmembrane region" description="Helical" evidence="5">
    <location>
        <begin position="323"/>
        <end position="344"/>
    </location>
</feature>
<dbReference type="InterPro" id="IPR020846">
    <property type="entry name" value="MFS_dom"/>
</dbReference>
<feature type="transmembrane region" description="Helical" evidence="5">
    <location>
        <begin position="356"/>
        <end position="376"/>
    </location>
</feature>
<evidence type="ECO:0000256" key="1">
    <source>
        <dbReference type="ARBA" id="ARBA00022692"/>
    </source>
</evidence>
<dbReference type="Pfam" id="PF07690">
    <property type="entry name" value="MFS_1"/>
    <property type="match status" value="1"/>
</dbReference>
<keyword evidence="1 5" id="KW-0812">Transmembrane</keyword>
<feature type="transmembrane region" description="Helical" evidence="5">
    <location>
        <begin position="265"/>
        <end position="284"/>
    </location>
</feature>
<evidence type="ECO:0000256" key="2">
    <source>
        <dbReference type="ARBA" id="ARBA00022989"/>
    </source>
</evidence>
<evidence type="ECO:0000313" key="8">
    <source>
        <dbReference type="Proteomes" id="UP001597135"/>
    </source>
</evidence>
<reference evidence="8" key="1">
    <citation type="journal article" date="2019" name="Int. J. Syst. Evol. Microbiol.">
        <title>The Global Catalogue of Microorganisms (GCM) 10K type strain sequencing project: providing services to taxonomists for standard genome sequencing and annotation.</title>
        <authorList>
            <consortium name="The Broad Institute Genomics Platform"/>
            <consortium name="The Broad Institute Genome Sequencing Center for Infectious Disease"/>
            <person name="Wu L."/>
            <person name="Ma J."/>
        </authorList>
    </citation>
    <scope>NUCLEOTIDE SEQUENCE [LARGE SCALE GENOMIC DNA]</scope>
    <source>
        <strain evidence="8">CCUG 62953</strain>
    </source>
</reference>
<comment type="caution">
    <text evidence="7">The sequence shown here is derived from an EMBL/GenBank/DDBJ whole genome shotgun (WGS) entry which is preliminary data.</text>
</comment>
<name>A0ABW3ZK40_9RHOB</name>
<keyword evidence="8" id="KW-1185">Reference proteome</keyword>
<gene>
    <name evidence="7" type="ORF">ACFQ4E_12795</name>
</gene>
<feature type="transmembrane region" description="Helical" evidence="5">
    <location>
        <begin position="103"/>
        <end position="119"/>
    </location>
</feature>
<dbReference type="RefSeq" id="WP_386804138.1">
    <property type="nucleotide sequence ID" value="NZ_JBHTMU010000022.1"/>
</dbReference>
<dbReference type="Proteomes" id="UP001597135">
    <property type="component" value="Unassembled WGS sequence"/>
</dbReference>
<dbReference type="SUPFAM" id="SSF103473">
    <property type="entry name" value="MFS general substrate transporter"/>
    <property type="match status" value="1"/>
</dbReference>